<sequence length="1458" mass="166715">MSQCKKFAPNIFHKTKCSNCFRQKEEHSAEALECNRCKQHVQLLEVDISLWLLIGTFPCLSTEPRYLRLVFFLLSANKIRWQRRWFVLYDDGELNYSVDEHPDTVPQGSVDMCKVLEVTGAEQVTGHPHSLALTSPDRVTFVKAASREDARWWAELLAVFPRRHKRNATFPGGRASPSLPQLGRSASPQPPRPRHLSVTGPSPRTNFETPPLKEERESPPKDEQKQRPGWLPVSTSSMTIETNSTSSIRKDYLISCGSPPTRDKLRCDDKVRARRDWRNERLRDIATALTDRSPESSLALPAEGLLNLKKVGRRGSEDWSELPPSPPPNRLSLSRVKDRARLRPRLPRCQSRQSTLDSTSTDELDCAKETEFTPVNKNGEYITDIEKKLTKAEETVRSLEEEIARLKKFQSDAAIREKKAKEMLSNFERNEVELNQKNSQIEVKFLKEQRALQRRLSEAEETSRTFEEKCNILSKELQTKQRIITDLKDELSSSNNRILSEKEENDKLYKRIQELEGRYCFKNNKFHVDTLTELTNINLDLDIDDLNQNELKEYCLDLKCRFEKAVVEIRAVKRALKESQEECDKFELTNYSLNNSIKVMKEEHQAEVNLLVARLDHLTSKLTAAERQLKVKSRTESKEKRRSLSLKGRESFSINKEVEDKVTELEAKILALERSRNRRRFRRERSSERGSPIDDKSLRRLRRKSLDSATSSEPMKLLVRLSSLETKVTNVNTSNESLNQLTSNSVADLTMLKEESARNDVDVEYLISAAKIKVNECLSSVSVLRSNRKRASSPSIDRLASLENSLNELQDILHGRDCLISSSEAEVINLSANAVVKQLQSLLLDKLTSLAEKKRLLGENNKLDNSARLQLLAEKIAYENILVSRIQEALQSPGTGEAVCDRLISKETRETAYLIIALQNKITGTNLKQPPGCRTSADYLSKILSKCLISATQGFISCKNFVAAKGPSISLLCKEKEKLDALLDAYKTTKLPQLAEALATDSMSLASDKTCRIHSLTQETVSEFNKIAREVVNAELIQSEINHVLHRAAQIYQRNIDADHTYFFSFFASERAALELWEDSVGEYLYEEINTSISILTELYLNCLNTLQKQNWRRKVELERNVRTPTSMLHEFADIIAHKALIDARIAVLSGKYTVSDDSDCNREGSLSSWLENERYWTFLEDQSLVQINQSLEAEFHCMVDKYSGDCFALLGEPELEEVLGYLDEVAAKITELQRCVNIRIVQDDMVVKSWSDVCQKCVVLRNNLEDIRNALERPVFKRNPSIDEQRPVYLGAEYLTQVENLRAAYRRALATCNERQKESDIEQLQQLCERVLIAMEQWHCRTIQELREAHAQEVTFLKQEKEQALAEETQATLAALDAMKKAHVAEVQREVAKFKQEFARQQRDDIFDLSEKLSVKSLEAAALEEQLGSATRQLAHAQQQILQLERNPQLSSVQVFS</sequence>
<dbReference type="InterPro" id="IPR011993">
    <property type="entry name" value="PH-like_dom_sf"/>
</dbReference>
<evidence type="ECO:0000259" key="3">
    <source>
        <dbReference type="PROSITE" id="PS50003"/>
    </source>
</evidence>
<dbReference type="SUPFAM" id="SSF50729">
    <property type="entry name" value="PH domain-like"/>
    <property type="match status" value="1"/>
</dbReference>
<feature type="compositionally biased region" description="Basic and acidic residues" evidence="2">
    <location>
        <begin position="211"/>
        <end position="226"/>
    </location>
</feature>
<feature type="coiled-coil region" evidence="1">
    <location>
        <begin position="1348"/>
        <end position="1448"/>
    </location>
</feature>
<dbReference type="SMART" id="SM00233">
    <property type="entry name" value="PH"/>
    <property type="match status" value="1"/>
</dbReference>
<dbReference type="Pfam" id="PF00169">
    <property type="entry name" value="PH"/>
    <property type="match status" value="1"/>
</dbReference>
<feature type="coiled-coil region" evidence="1">
    <location>
        <begin position="382"/>
        <end position="518"/>
    </location>
</feature>
<feature type="coiled-coil region" evidence="1">
    <location>
        <begin position="562"/>
        <end position="675"/>
    </location>
</feature>
<feature type="region of interest" description="Disordered" evidence="2">
    <location>
        <begin position="680"/>
        <end position="709"/>
    </location>
</feature>
<dbReference type="EMBL" id="JANEYG010000013">
    <property type="protein sequence ID" value="KAJ8920679.1"/>
    <property type="molecule type" value="Genomic_DNA"/>
</dbReference>
<accession>A0AAV8W2D2</accession>
<evidence type="ECO:0000313" key="5">
    <source>
        <dbReference type="Proteomes" id="UP001159042"/>
    </source>
</evidence>
<dbReference type="PROSITE" id="PS50003">
    <property type="entry name" value="PH_DOMAIN"/>
    <property type="match status" value="1"/>
</dbReference>
<reference evidence="4 5" key="1">
    <citation type="journal article" date="2023" name="Insect Mol. Biol.">
        <title>Genome sequencing provides insights into the evolution of gene families encoding plant cell wall-degrading enzymes in longhorned beetles.</title>
        <authorList>
            <person name="Shin N.R."/>
            <person name="Okamura Y."/>
            <person name="Kirsch R."/>
            <person name="Pauchet Y."/>
        </authorList>
    </citation>
    <scope>NUCLEOTIDE SEQUENCE [LARGE SCALE GENOMIC DNA]</scope>
    <source>
        <strain evidence="4">EAD_L_NR</strain>
    </source>
</reference>
<gene>
    <name evidence="4" type="ORF">NQ315_004818</name>
</gene>
<dbReference type="PANTHER" id="PTHR17271:SF1">
    <property type="entry name" value="PROTEIN OUTSPREAD"/>
    <property type="match status" value="1"/>
</dbReference>
<dbReference type="GO" id="GO:0051015">
    <property type="term" value="F:actin filament binding"/>
    <property type="evidence" value="ECO:0007669"/>
    <property type="project" value="TreeGrafter"/>
</dbReference>
<dbReference type="Gene3D" id="2.30.29.30">
    <property type="entry name" value="Pleckstrin-homology domain (PH domain)/Phosphotyrosine-binding domain (PTB)"/>
    <property type="match status" value="1"/>
</dbReference>
<organism evidence="4 5">
    <name type="scientific">Exocentrus adspersus</name>
    <dbReference type="NCBI Taxonomy" id="1586481"/>
    <lineage>
        <taxon>Eukaryota</taxon>
        <taxon>Metazoa</taxon>
        <taxon>Ecdysozoa</taxon>
        <taxon>Arthropoda</taxon>
        <taxon>Hexapoda</taxon>
        <taxon>Insecta</taxon>
        <taxon>Pterygota</taxon>
        <taxon>Neoptera</taxon>
        <taxon>Endopterygota</taxon>
        <taxon>Coleoptera</taxon>
        <taxon>Polyphaga</taxon>
        <taxon>Cucujiformia</taxon>
        <taxon>Chrysomeloidea</taxon>
        <taxon>Cerambycidae</taxon>
        <taxon>Lamiinae</taxon>
        <taxon>Acanthocinini</taxon>
        <taxon>Exocentrus</taxon>
    </lineage>
</organism>
<protein>
    <recommendedName>
        <fullName evidence="3">PH domain-containing protein</fullName>
    </recommendedName>
</protein>
<comment type="caution">
    <text evidence="4">The sequence shown here is derived from an EMBL/GenBank/DDBJ whole genome shotgun (WGS) entry which is preliminary data.</text>
</comment>
<feature type="region of interest" description="Disordered" evidence="2">
    <location>
        <begin position="167"/>
        <end position="244"/>
    </location>
</feature>
<keyword evidence="1" id="KW-0175">Coiled coil</keyword>
<evidence type="ECO:0000256" key="1">
    <source>
        <dbReference type="SAM" id="Coils"/>
    </source>
</evidence>
<keyword evidence="5" id="KW-1185">Reference proteome</keyword>
<feature type="compositionally biased region" description="Basic and acidic residues" evidence="2">
    <location>
        <begin position="684"/>
        <end position="698"/>
    </location>
</feature>
<dbReference type="PANTHER" id="PTHR17271">
    <property type="entry name" value="PLECKSTRIN HOMOLOGY PH DOMAIN-CONTAINING PROTEIN"/>
    <property type="match status" value="1"/>
</dbReference>
<proteinExistence type="predicted"/>
<dbReference type="InterPro" id="IPR001849">
    <property type="entry name" value="PH_domain"/>
</dbReference>
<feature type="compositionally biased region" description="Polar residues" evidence="2">
    <location>
        <begin position="199"/>
        <end position="208"/>
    </location>
</feature>
<dbReference type="InterPro" id="IPR052223">
    <property type="entry name" value="Actin_Cytoskeleton_Reg"/>
</dbReference>
<evidence type="ECO:0000256" key="2">
    <source>
        <dbReference type="SAM" id="MobiDB-lite"/>
    </source>
</evidence>
<feature type="compositionally biased region" description="Polar residues" evidence="2">
    <location>
        <begin position="233"/>
        <end position="244"/>
    </location>
</feature>
<evidence type="ECO:0000313" key="4">
    <source>
        <dbReference type="EMBL" id="KAJ8920679.1"/>
    </source>
</evidence>
<dbReference type="GO" id="GO:0015629">
    <property type="term" value="C:actin cytoskeleton"/>
    <property type="evidence" value="ECO:0007669"/>
    <property type="project" value="TreeGrafter"/>
</dbReference>
<name>A0AAV8W2D2_9CUCU</name>
<dbReference type="Proteomes" id="UP001159042">
    <property type="component" value="Unassembled WGS sequence"/>
</dbReference>
<feature type="domain" description="PH" evidence="3">
    <location>
        <begin position="66"/>
        <end position="162"/>
    </location>
</feature>